<proteinExistence type="predicted"/>
<dbReference type="Proteomes" id="UP000682733">
    <property type="component" value="Unassembled WGS sequence"/>
</dbReference>
<dbReference type="EMBL" id="CAJOBA010049563">
    <property type="protein sequence ID" value="CAF4225109.1"/>
    <property type="molecule type" value="Genomic_DNA"/>
</dbReference>
<comment type="caution">
    <text evidence="3">The sequence shown here is derived from an EMBL/GenBank/DDBJ whole genome shotgun (WGS) entry which is preliminary data.</text>
</comment>
<name>A0A8S2SGS6_9BILA</name>
<feature type="region of interest" description="Disordered" evidence="1">
    <location>
        <begin position="134"/>
        <end position="178"/>
    </location>
</feature>
<accession>A0A8S2SGS6</accession>
<evidence type="ECO:0000256" key="1">
    <source>
        <dbReference type="SAM" id="MobiDB-lite"/>
    </source>
</evidence>
<dbReference type="EMBL" id="CAJNOK010027787">
    <property type="protein sequence ID" value="CAF1425846.1"/>
    <property type="molecule type" value="Genomic_DNA"/>
</dbReference>
<gene>
    <name evidence="2" type="ORF">OVA965_LOCUS33853</name>
    <name evidence="3" type="ORF">TMI583_LOCUS34756</name>
</gene>
<evidence type="ECO:0000313" key="2">
    <source>
        <dbReference type="EMBL" id="CAF1425846.1"/>
    </source>
</evidence>
<sequence length="178" mass="20928">MNDNQPLDHDYHRNQLRERLLAQLRNIDMHQMMESNINSNENIYYEMQPTEYQNLNQAASNMIGGVTPFHQTTPYPYSYHHVNQISTQITTGENQEHQQLSQSEQQMNYSAATEHLYVNPNTAQLNTYINSNRSNAYRYSNNEKRSPRTMNNEDSSIAENKRPKNHHNASLNDYEAIY</sequence>
<dbReference type="AlphaFoldDB" id="A0A8S2SGS6"/>
<reference evidence="3" key="1">
    <citation type="submission" date="2021-02" db="EMBL/GenBank/DDBJ databases">
        <authorList>
            <person name="Nowell W R."/>
        </authorList>
    </citation>
    <scope>NUCLEOTIDE SEQUENCE</scope>
</reference>
<feature type="compositionally biased region" description="Polar residues" evidence="1">
    <location>
        <begin position="148"/>
        <end position="158"/>
    </location>
</feature>
<organism evidence="3 4">
    <name type="scientific">Didymodactylos carnosus</name>
    <dbReference type="NCBI Taxonomy" id="1234261"/>
    <lineage>
        <taxon>Eukaryota</taxon>
        <taxon>Metazoa</taxon>
        <taxon>Spiralia</taxon>
        <taxon>Gnathifera</taxon>
        <taxon>Rotifera</taxon>
        <taxon>Eurotatoria</taxon>
        <taxon>Bdelloidea</taxon>
        <taxon>Philodinida</taxon>
        <taxon>Philodinidae</taxon>
        <taxon>Didymodactylos</taxon>
    </lineage>
</organism>
<dbReference type="Proteomes" id="UP000677228">
    <property type="component" value="Unassembled WGS sequence"/>
</dbReference>
<protein>
    <submittedName>
        <fullName evidence="3">Uncharacterized protein</fullName>
    </submittedName>
</protein>
<evidence type="ECO:0000313" key="4">
    <source>
        <dbReference type="Proteomes" id="UP000682733"/>
    </source>
</evidence>
<evidence type="ECO:0000313" key="3">
    <source>
        <dbReference type="EMBL" id="CAF4225109.1"/>
    </source>
</evidence>